<evidence type="ECO:0000313" key="3">
    <source>
        <dbReference type="Proteomes" id="UP001219525"/>
    </source>
</evidence>
<feature type="compositionally biased region" description="Polar residues" evidence="1">
    <location>
        <begin position="157"/>
        <end position="173"/>
    </location>
</feature>
<evidence type="ECO:0000313" key="2">
    <source>
        <dbReference type="EMBL" id="KAJ7209790.1"/>
    </source>
</evidence>
<evidence type="ECO:0000256" key="1">
    <source>
        <dbReference type="SAM" id="MobiDB-lite"/>
    </source>
</evidence>
<feature type="compositionally biased region" description="Polar residues" evidence="1">
    <location>
        <begin position="179"/>
        <end position="189"/>
    </location>
</feature>
<protein>
    <submittedName>
        <fullName evidence="2">Uncharacterized protein</fullName>
    </submittedName>
</protein>
<gene>
    <name evidence="2" type="ORF">GGX14DRAFT_453126</name>
</gene>
<name>A0AAD6YAA2_9AGAR</name>
<feature type="compositionally biased region" description="Polar residues" evidence="1">
    <location>
        <begin position="232"/>
        <end position="245"/>
    </location>
</feature>
<dbReference type="Proteomes" id="UP001219525">
    <property type="component" value="Unassembled WGS sequence"/>
</dbReference>
<sequence>MPFFENAKDFKITGGTFNVIHGDLNQYHNHRSTFVAHSYNDNGFPDDSYINDPQGNYPHYGSQPVYDDYAAHRRPRRRHQERGPYGSAEYYYDDNRGRRFQGNHGGYRDYGRYDGSGDYGSYGGRPVDSHGGFEAAMQSPTTHVDLVGGEFTERDMNVTNDYQPTTPGSFNESQDFESMHSTSGSSSLYDHSELEALGNPELAPPTDENATPMGDVDTTASTDASDPADGPTATSVDSLPATQKPRTAVEKMRMKMASMEIMDANEPQAADAAATSPEEKQKANPSFKFGKLFQPRPSNKS</sequence>
<keyword evidence="3" id="KW-1185">Reference proteome</keyword>
<reference evidence="2" key="1">
    <citation type="submission" date="2023-03" db="EMBL/GenBank/DDBJ databases">
        <title>Massive genome expansion in bonnet fungi (Mycena s.s.) driven by repeated elements and novel gene families across ecological guilds.</title>
        <authorList>
            <consortium name="Lawrence Berkeley National Laboratory"/>
            <person name="Harder C.B."/>
            <person name="Miyauchi S."/>
            <person name="Viragh M."/>
            <person name="Kuo A."/>
            <person name="Thoen E."/>
            <person name="Andreopoulos B."/>
            <person name="Lu D."/>
            <person name="Skrede I."/>
            <person name="Drula E."/>
            <person name="Henrissat B."/>
            <person name="Morin E."/>
            <person name="Kohler A."/>
            <person name="Barry K."/>
            <person name="LaButti K."/>
            <person name="Morin E."/>
            <person name="Salamov A."/>
            <person name="Lipzen A."/>
            <person name="Mereny Z."/>
            <person name="Hegedus B."/>
            <person name="Baldrian P."/>
            <person name="Stursova M."/>
            <person name="Weitz H."/>
            <person name="Taylor A."/>
            <person name="Grigoriev I.V."/>
            <person name="Nagy L.G."/>
            <person name="Martin F."/>
            <person name="Kauserud H."/>
        </authorList>
    </citation>
    <scope>NUCLEOTIDE SEQUENCE</scope>
    <source>
        <strain evidence="2">9144</strain>
    </source>
</reference>
<dbReference type="AlphaFoldDB" id="A0AAD6YAA2"/>
<comment type="caution">
    <text evidence="2">The sequence shown here is derived from an EMBL/GenBank/DDBJ whole genome shotgun (WGS) entry which is preliminary data.</text>
</comment>
<accession>A0AAD6YAA2</accession>
<feature type="region of interest" description="Disordered" evidence="1">
    <location>
        <begin position="157"/>
        <end position="301"/>
    </location>
</feature>
<proteinExistence type="predicted"/>
<dbReference type="EMBL" id="JARJCW010000030">
    <property type="protein sequence ID" value="KAJ7209790.1"/>
    <property type="molecule type" value="Genomic_DNA"/>
</dbReference>
<feature type="compositionally biased region" description="Low complexity" evidence="1">
    <location>
        <begin position="214"/>
        <end position="231"/>
    </location>
</feature>
<organism evidence="2 3">
    <name type="scientific">Mycena pura</name>
    <dbReference type="NCBI Taxonomy" id="153505"/>
    <lineage>
        <taxon>Eukaryota</taxon>
        <taxon>Fungi</taxon>
        <taxon>Dikarya</taxon>
        <taxon>Basidiomycota</taxon>
        <taxon>Agaricomycotina</taxon>
        <taxon>Agaricomycetes</taxon>
        <taxon>Agaricomycetidae</taxon>
        <taxon>Agaricales</taxon>
        <taxon>Marasmiineae</taxon>
        <taxon>Mycenaceae</taxon>
        <taxon>Mycena</taxon>
    </lineage>
</organism>